<dbReference type="AlphaFoldDB" id="I0YVX0"/>
<gene>
    <name evidence="1" type="ORF">COCSUDRAFT_33311</name>
</gene>
<dbReference type="GeneID" id="17040527"/>
<keyword evidence="2" id="KW-1185">Reference proteome</keyword>
<evidence type="ECO:0000313" key="1">
    <source>
        <dbReference type="EMBL" id="EIE22539.1"/>
    </source>
</evidence>
<proteinExistence type="predicted"/>
<evidence type="ECO:0000313" key="2">
    <source>
        <dbReference type="Proteomes" id="UP000007264"/>
    </source>
</evidence>
<sequence>MAHIIIVITRFTCRRQGASADKLHVKAATILPLVGLARSKQDPIIRGHGAQYLYRPPPAGANGTEGWHIAALTMQEIMMH</sequence>
<dbReference type="RefSeq" id="XP_005647083.1">
    <property type="nucleotide sequence ID" value="XM_005647026.1"/>
</dbReference>
<dbReference type="KEGG" id="csl:COCSUDRAFT_33311"/>
<comment type="caution">
    <text evidence="1">The sequence shown here is derived from an EMBL/GenBank/DDBJ whole genome shotgun (WGS) entry which is preliminary data.</text>
</comment>
<dbReference type="EMBL" id="AGSI01000009">
    <property type="protein sequence ID" value="EIE22539.1"/>
    <property type="molecule type" value="Genomic_DNA"/>
</dbReference>
<accession>I0YVX0</accession>
<name>I0YVX0_COCSC</name>
<dbReference type="Proteomes" id="UP000007264">
    <property type="component" value="Unassembled WGS sequence"/>
</dbReference>
<reference evidence="1 2" key="1">
    <citation type="journal article" date="2012" name="Genome Biol.">
        <title>The genome of the polar eukaryotic microalga coccomyxa subellipsoidea reveals traits of cold adaptation.</title>
        <authorList>
            <person name="Blanc G."/>
            <person name="Agarkova I."/>
            <person name="Grimwood J."/>
            <person name="Kuo A."/>
            <person name="Brueggeman A."/>
            <person name="Dunigan D."/>
            <person name="Gurnon J."/>
            <person name="Ladunga I."/>
            <person name="Lindquist E."/>
            <person name="Lucas S."/>
            <person name="Pangilinan J."/>
            <person name="Proschold T."/>
            <person name="Salamov A."/>
            <person name="Schmutz J."/>
            <person name="Weeks D."/>
            <person name="Yamada T."/>
            <person name="Claverie J.M."/>
            <person name="Grigoriev I."/>
            <person name="Van Etten J."/>
            <person name="Lomsadze A."/>
            <person name="Borodovsky M."/>
        </authorList>
    </citation>
    <scope>NUCLEOTIDE SEQUENCE [LARGE SCALE GENOMIC DNA]</scope>
    <source>
        <strain evidence="1 2">C-169</strain>
    </source>
</reference>
<organism evidence="1 2">
    <name type="scientific">Coccomyxa subellipsoidea (strain C-169)</name>
    <name type="common">Green microalga</name>
    <dbReference type="NCBI Taxonomy" id="574566"/>
    <lineage>
        <taxon>Eukaryota</taxon>
        <taxon>Viridiplantae</taxon>
        <taxon>Chlorophyta</taxon>
        <taxon>core chlorophytes</taxon>
        <taxon>Trebouxiophyceae</taxon>
        <taxon>Trebouxiophyceae incertae sedis</taxon>
        <taxon>Coccomyxaceae</taxon>
        <taxon>Coccomyxa</taxon>
        <taxon>Coccomyxa subellipsoidea</taxon>
    </lineage>
</organism>
<protein>
    <submittedName>
        <fullName evidence="1">Uncharacterized protein</fullName>
    </submittedName>
</protein>